<dbReference type="Gene3D" id="3.40.50.20">
    <property type="match status" value="1"/>
</dbReference>
<dbReference type="Proteomes" id="UP000624419">
    <property type="component" value="Unassembled WGS sequence"/>
</dbReference>
<dbReference type="InterPro" id="IPR001451">
    <property type="entry name" value="Hexapep"/>
</dbReference>
<dbReference type="InterPro" id="IPR011004">
    <property type="entry name" value="Trimer_LpxA-like_sf"/>
</dbReference>
<dbReference type="EMBL" id="JABBXD010000002">
    <property type="protein sequence ID" value="MBD3585343.1"/>
    <property type="molecule type" value="Genomic_DNA"/>
</dbReference>
<keyword evidence="4" id="KW-1185">Reference proteome</keyword>
<dbReference type="InterPro" id="IPR050179">
    <property type="entry name" value="Trans_hexapeptide_repeat"/>
</dbReference>
<dbReference type="SUPFAM" id="SSF51161">
    <property type="entry name" value="Trimeric LpxA-like enzymes"/>
    <property type="match status" value="1"/>
</dbReference>
<evidence type="ECO:0000313" key="3">
    <source>
        <dbReference type="EMBL" id="MBD3585343.1"/>
    </source>
</evidence>
<feature type="domain" description="PglD N-terminal" evidence="2">
    <location>
        <begin position="9"/>
        <end position="87"/>
    </location>
</feature>
<dbReference type="InterPro" id="IPR020019">
    <property type="entry name" value="AcTrfase_PglD-like"/>
</dbReference>
<evidence type="ECO:0000259" key="2">
    <source>
        <dbReference type="Pfam" id="PF17836"/>
    </source>
</evidence>
<comment type="caution">
    <text evidence="3">The sequence shown here is derived from an EMBL/GenBank/DDBJ whole genome shotgun (WGS) entry which is preliminary data.</text>
</comment>
<evidence type="ECO:0000256" key="1">
    <source>
        <dbReference type="ARBA" id="ARBA00007274"/>
    </source>
</evidence>
<dbReference type="Gene3D" id="2.160.10.10">
    <property type="entry name" value="Hexapeptide repeat proteins"/>
    <property type="match status" value="1"/>
</dbReference>
<dbReference type="InterPro" id="IPR041561">
    <property type="entry name" value="PglD_N"/>
</dbReference>
<organism evidence="3 4">
    <name type="scientific">Salinimonas profundi</name>
    <dbReference type="NCBI Taxonomy" id="2729140"/>
    <lineage>
        <taxon>Bacteria</taxon>
        <taxon>Pseudomonadati</taxon>
        <taxon>Pseudomonadota</taxon>
        <taxon>Gammaproteobacteria</taxon>
        <taxon>Alteromonadales</taxon>
        <taxon>Alteromonadaceae</taxon>
        <taxon>Alteromonas/Salinimonas group</taxon>
        <taxon>Salinimonas</taxon>
    </lineage>
</organism>
<dbReference type="Pfam" id="PF17836">
    <property type="entry name" value="PglD_N"/>
    <property type="match status" value="1"/>
</dbReference>
<name>A0ABR8LJC3_9ALTE</name>
<dbReference type="RefSeq" id="WP_191023306.1">
    <property type="nucleotide sequence ID" value="NZ_JABBXD010000002.1"/>
</dbReference>
<dbReference type="PANTHER" id="PTHR43300">
    <property type="entry name" value="ACETYLTRANSFERASE"/>
    <property type="match status" value="1"/>
</dbReference>
<reference evidence="3 4" key="1">
    <citation type="submission" date="2020-04" db="EMBL/GenBank/DDBJ databases">
        <title>Salinimonas sp. HHU 13199.</title>
        <authorList>
            <person name="Cui X."/>
            <person name="Zhang D."/>
        </authorList>
    </citation>
    <scope>NUCLEOTIDE SEQUENCE [LARGE SCALE GENOMIC DNA]</scope>
    <source>
        <strain evidence="3 4">HHU 13199</strain>
    </source>
</reference>
<protein>
    <submittedName>
        <fullName evidence="3">Acetyltransferase</fullName>
    </submittedName>
</protein>
<proteinExistence type="inferred from homology"/>
<dbReference type="CDD" id="cd03360">
    <property type="entry name" value="LbH_AT_putative"/>
    <property type="match status" value="1"/>
</dbReference>
<dbReference type="NCBIfam" id="TIGR03570">
    <property type="entry name" value="NeuD_NnaD"/>
    <property type="match status" value="1"/>
</dbReference>
<comment type="similarity">
    <text evidence="1">Belongs to the transferase hexapeptide repeat family.</text>
</comment>
<evidence type="ECO:0000313" key="4">
    <source>
        <dbReference type="Proteomes" id="UP000624419"/>
    </source>
</evidence>
<dbReference type="Pfam" id="PF00132">
    <property type="entry name" value="Hexapep"/>
    <property type="match status" value="1"/>
</dbReference>
<sequence>MKNNTGLPIILIGGGGHARVLADILVQQDKQIAAVVCPEPLMRSPLFDGIKHLSSDEDVRRYAPDEVSLVNAIGMLPGADSRKKVCEYFLAHGYTFESVIAPTATVSAYATVKQGAQIMSGAIIQAGAVIGEQTIVNTQAVIEHDCQIGLRNHIAPGSTVCGEVTTGNDVFVGAGATIINGMTIGSNAIIGAGTCITRAVEDGKTVRR</sequence>
<gene>
    <name evidence="3" type="ORF">HHX48_06335</name>
</gene>
<dbReference type="PANTHER" id="PTHR43300:SF7">
    <property type="entry name" value="UDP-N-ACETYLBACILLOSAMINE N-ACETYLTRANSFERASE"/>
    <property type="match status" value="1"/>
</dbReference>
<accession>A0ABR8LJC3</accession>